<evidence type="ECO:0000259" key="4">
    <source>
        <dbReference type="Pfam" id="PF12146"/>
    </source>
</evidence>
<evidence type="ECO:0000256" key="1">
    <source>
        <dbReference type="PIRSR" id="PIRSR017388-1"/>
    </source>
</evidence>
<sequence length="244" mass="27851">MELIGCLILHGFTGGPHEVEPLQAYLNERTDWKIEVPVLKGHGEELHLDEVTHEIWLEEAQTALQQLKSVCDEVYVIGFSMGGMIAAYLAATEKIDKLVLLATARRYLSFKYLSQYIAEMIGDGFKGKLKENDLYLHFKSKFGAVPLKANIEFMKLVNHTKPYLKDITTPVFIAQGQKDEMVPFKAAYALDEEIGSEHKEIVFFEQSDHLICLGDDSKVLNKMIYRFLTQKELDKMKETEESTL</sequence>
<feature type="binding site" evidence="2">
    <location>
        <position position="81"/>
    </location>
    <ligand>
        <name>substrate</name>
    </ligand>
</feature>
<dbReference type="PANTHER" id="PTHR43433:SF5">
    <property type="entry name" value="AB HYDROLASE-1 DOMAIN-CONTAINING PROTEIN"/>
    <property type="match status" value="1"/>
</dbReference>
<accession>A0A2V3W8B1</accession>
<gene>
    <name evidence="5" type="ORF">DFR56_101274</name>
</gene>
<protein>
    <submittedName>
        <fullName evidence="5">Esterase/lipase</fullName>
    </submittedName>
</protein>
<keyword evidence="6" id="KW-1185">Reference proteome</keyword>
<dbReference type="InterPro" id="IPR029058">
    <property type="entry name" value="AB_hydrolase_fold"/>
</dbReference>
<dbReference type="Pfam" id="PF12146">
    <property type="entry name" value="Hydrolase_4"/>
    <property type="match status" value="1"/>
</dbReference>
<dbReference type="InterPro" id="IPR022742">
    <property type="entry name" value="Hydrolase_4"/>
</dbReference>
<name>A0A2V3W8B1_9BACI</name>
<evidence type="ECO:0000313" key="5">
    <source>
        <dbReference type="EMBL" id="PXW90362.1"/>
    </source>
</evidence>
<dbReference type="PANTHER" id="PTHR43433">
    <property type="entry name" value="HYDROLASE, ALPHA/BETA FOLD FAMILY PROTEIN"/>
    <property type="match status" value="1"/>
</dbReference>
<dbReference type="EMBL" id="QJJQ01000001">
    <property type="protein sequence ID" value="PXW90362.1"/>
    <property type="molecule type" value="Genomic_DNA"/>
</dbReference>
<dbReference type="InterPro" id="IPR000073">
    <property type="entry name" value="AB_hydrolase_1"/>
</dbReference>
<evidence type="ECO:0000256" key="2">
    <source>
        <dbReference type="PIRSR" id="PIRSR017388-2"/>
    </source>
</evidence>
<dbReference type="AlphaFoldDB" id="A0A2V3W8B1"/>
<comment type="caution">
    <text evidence="5">The sequence shown here is derived from an EMBL/GenBank/DDBJ whole genome shotgun (WGS) entry which is preliminary data.</text>
</comment>
<dbReference type="Gene3D" id="3.40.50.1820">
    <property type="entry name" value="alpha/beta hydrolase"/>
    <property type="match status" value="1"/>
</dbReference>
<dbReference type="Proteomes" id="UP000247978">
    <property type="component" value="Unassembled WGS sequence"/>
</dbReference>
<feature type="active site" description="Charge relay system" evidence="1">
    <location>
        <position position="209"/>
    </location>
</feature>
<dbReference type="InterPro" id="IPR012354">
    <property type="entry name" value="Esterase_lipase"/>
</dbReference>
<dbReference type="Pfam" id="PF00561">
    <property type="entry name" value="Abhydrolase_1"/>
    <property type="match status" value="1"/>
</dbReference>
<reference evidence="5 6" key="1">
    <citation type="submission" date="2018-05" db="EMBL/GenBank/DDBJ databases">
        <title>Genomic Encyclopedia of Type Strains, Phase IV (KMG-IV): sequencing the most valuable type-strain genomes for metagenomic binning, comparative biology and taxonomic classification.</title>
        <authorList>
            <person name="Goeker M."/>
        </authorList>
    </citation>
    <scope>NUCLEOTIDE SEQUENCE [LARGE SCALE GENOMIC DNA]</scope>
    <source>
        <strain evidence="5 6">DSM 28556</strain>
    </source>
</reference>
<dbReference type="RefSeq" id="WP_377724381.1">
    <property type="nucleotide sequence ID" value="NZ_JBHUHB010000001.1"/>
</dbReference>
<dbReference type="InterPro" id="IPR050471">
    <property type="entry name" value="AB_hydrolase"/>
</dbReference>
<feature type="active site" description="Nucleophile" evidence="1">
    <location>
        <position position="80"/>
    </location>
</feature>
<feature type="domain" description="AB hydrolase-1" evidence="3">
    <location>
        <begin position="7"/>
        <end position="103"/>
    </location>
</feature>
<dbReference type="GO" id="GO:0052689">
    <property type="term" value="F:carboxylic ester hydrolase activity"/>
    <property type="evidence" value="ECO:0007669"/>
    <property type="project" value="InterPro"/>
</dbReference>
<evidence type="ECO:0000259" key="3">
    <source>
        <dbReference type="Pfam" id="PF00561"/>
    </source>
</evidence>
<organism evidence="5 6">
    <name type="scientific">Pseudogracilibacillus auburnensis</name>
    <dbReference type="NCBI Taxonomy" id="1494959"/>
    <lineage>
        <taxon>Bacteria</taxon>
        <taxon>Bacillati</taxon>
        <taxon>Bacillota</taxon>
        <taxon>Bacilli</taxon>
        <taxon>Bacillales</taxon>
        <taxon>Bacillaceae</taxon>
        <taxon>Pseudogracilibacillus</taxon>
    </lineage>
</organism>
<feature type="binding site" evidence="2">
    <location>
        <position position="12"/>
    </location>
    <ligand>
        <name>substrate</name>
    </ligand>
</feature>
<feature type="domain" description="Serine aminopeptidase S33" evidence="4">
    <location>
        <begin position="145"/>
        <end position="212"/>
    </location>
</feature>
<evidence type="ECO:0000313" key="6">
    <source>
        <dbReference type="Proteomes" id="UP000247978"/>
    </source>
</evidence>
<dbReference type="SUPFAM" id="SSF53474">
    <property type="entry name" value="alpha/beta-Hydrolases"/>
    <property type="match status" value="1"/>
</dbReference>
<feature type="active site" description="Charge relay system" evidence="1">
    <location>
        <position position="179"/>
    </location>
</feature>
<proteinExistence type="predicted"/>
<dbReference type="PIRSF" id="PIRSF017388">
    <property type="entry name" value="Esterase_lipase"/>
    <property type="match status" value="1"/>
</dbReference>